<dbReference type="InParanoid" id="Q0F371"/>
<dbReference type="EMBL" id="AATS01000001">
    <property type="protein sequence ID" value="EAU56070.1"/>
    <property type="molecule type" value="Genomic_DNA"/>
</dbReference>
<dbReference type="eggNOG" id="COG2913">
    <property type="taxonomic scope" value="Bacteria"/>
</dbReference>
<dbReference type="AlphaFoldDB" id="Q0F371"/>
<comment type="caution">
    <text evidence="2">The sequence shown here is derived from an EMBL/GenBank/DDBJ whole genome shotgun (WGS) entry which is preliminary data.</text>
</comment>
<evidence type="ECO:0008006" key="4">
    <source>
        <dbReference type="Google" id="ProtNLM"/>
    </source>
</evidence>
<evidence type="ECO:0000313" key="2">
    <source>
        <dbReference type="EMBL" id="EAU56070.1"/>
    </source>
</evidence>
<protein>
    <recommendedName>
        <fullName evidence="4">Lipoprotein SmpA/OmlA domain-containing protein</fullName>
    </recommendedName>
</protein>
<proteinExistence type="predicted"/>
<gene>
    <name evidence="2" type="ORF">SPV1_04598</name>
</gene>
<evidence type="ECO:0000256" key="1">
    <source>
        <dbReference type="SAM" id="MobiDB-lite"/>
    </source>
</evidence>
<dbReference type="OrthoDB" id="9795390at2"/>
<evidence type="ECO:0000313" key="3">
    <source>
        <dbReference type="Proteomes" id="UP000005297"/>
    </source>
</evidence>
<dbReference type="HOGENOM" id="CLU_156446_0_0_0"/>
<organism evidence="2 3">
    <name type="scientific">Mariprofundus ferrooxydans PV-1</name>
    <dbReference type="NCBI Taxonomy" id="314345"/>
    <lineage>
        <taxon>Bacteria</taxon>
        <taxon>Pseudomonadati</taxon>
        <taxon>Pseudomonadota</taxon>
        <taxon>Candidatius Mariprofundia</taxon>
        <taxon>Mariprofundales</taxon>
        <taxon>Mariprofundaceae</taxon>
        <taxon>Mariprofundus</taxon>
    </lineage>
</organism>
<accession>Q0F371</accession>
<keyword evidence="3" id="KW-1185">Reference proteome</keyword>
<sequence length="116" mass="12480">MPSAAEHSKALQSSTERETTVGLVQKEITKGMSQAEVASVLGSPNIVSKDKNGLETWIYDKIATEVSYSASKEGLASILIGPRASGAISQTQKTLTVIIKFKDNAVEEFSYHSSKF</sequence>
<feature type="region of interest" description="Disordered" evidence="1">
    <location>
        <begin position="1"/>
        <end position="20"/>
    </location>
</feature>
<name>Q0F371_9PROT</name>
<dbReference type="Proteomes" id="UP000005297">
    <property type="component" value="Unassembled WGS sequence"/>
</dbReference>
<dbReference type="STRING" id="314344.AL013_12130"/>
<reference evidence="2 3" key="1">
    <citation type="submission" date="2006-09" db="EMBL/GenBank/DDBJ databases">
        <authorList>
            <person name="Emerson D."/>
            <person name="Ferriera S."/>
            <person name="Johnson J."/>
            <person name="Kravitz S."/>
            <person name="Halpern A."/>
            <person name="Remington K."/>
            <person name="Beeson K."/>
            <person name="Tran B."/>
            <person name="Rogers Y.-H."/>
            <person name="Friedman R."/>
            <person name="Venter J.C."/>
        </authorList>
    </citation>
    <scope>NUCLEOTIDE SEQUENCE [LARGE SCALE GENOMIC DNA]</scope>
    <source>
        <strain evidence="2 3">PV-1</strain>
    </source>
</reference>